<gene>
    <name evidence="2" type="ORF">DEJ51_14560</name>
</gene>
<feature type="region of interest" description="Disordered" evidence="1">
    <location>
        <begin position="1"/>
        <end position="24"/>
    </location>
</feature>
<sequence length="59" mass="6147">MSPATFTPIQGSRPSGADSDSRQRNGLGGMLRAVKIFAATAVSVVVLGEYTEDAGVIRH</sequence>
<dbReference type="OrthoDB" id="4315371at2"/>
<organism evidence="2 3">
    <name type="scientific">Streptomyces venezuelae</name>
    <dbReference type="NCBI Taxonomy" id="54571"/>
    <lineage>
        <taxon>Bacteria</taxon>
        <taxon>Bacillati</taxon>
        <taxon>Actinomycetota</taxon>
        <taxon>Actinomycetes</taxon>
        <taxon>Kitasatosporales</taxon>
        <taxon>Streptomycetaceae</taxon>
        <taxon>Streptomyces</taxon>
    </lineage>
</organism>
<dbReference type="AlphaFoldDB" id="A0A5P2DM80"/>
<feature type="compositionally biased region" description="Polar residues" evidence="1">
    <location>
        <begin position="1"/>
        <end position="13"/>
    </location>
</feature>
<dbReference type="RefSeq" id="WP_150257972.1">
    <property type="nucleotide sequence ID" value="NZ_CP029189.1"/>
</dbReference>
<dbReference type="EMBL" id="CP029189">
    <property type="protein sequence ID" value="QES55258.1"/>
    <property type="molecule type" value="Genomic_DNA"/>
</dbReference>
<protein>
    <submittedName>
        <fullName evidence="2">Uncharacterized protein</fullName>
    </submittedName>
</protein>
<reference evidence="2 3" key="1">
    <citation type="submission" date="2018-05" db="EMBL/GenBank/DDBJ databases">
        <title>Streptomyces venezuelae.</title>
        <authorList>
            <person name="Kim W."/>
            <person name="Lee N."/>
            <person name="Cho B.-K."/>
        </authorList>
    </citation>
    <scope>NUCLEOTIDE SEQUENCE [LARGE SCALE GENOMIC DNA]</scope>
    <source>
        <strain evidence="2 3">ATCC 21018</strain>
    </source>
</reference>
<evidence type="ECO:0000256" key="1">
    <source>
        <dbReference type="SAM" id="MobiDB-lite"/>
    </source>
</evidence>
<evidence type="ECO:0000313" key="3">
    <source>
        <dbReference type="Proteomes" id="UP000324101"/>
    </source>
</evidence>
<name>A0A5P2DM80_STRVZ</name>
<evidence type="ECO:0000313" key="2">
    <source>
        <dbReference type="EMBL" id="QES55258.1"/>
    </source>
</evidence>
<dbReference type="Proteomes" id="UP000324101">
    <property type="component" value="Chromosome"/>
</dbReference>
<proteinExistence type="predicted"/>
<accession>A0A5P2DM80</accession>